<protein>
    <submittedName>
        <fullName evidence="1">Uncharacterized protein</fullName>
    </submittedName>
</protein>
<keyword evidence="2" id="KW-1185">Reference proteome</keyword>
<sequence>MISIGLQAQVESEAKPLTKKELRAKRKKAKEIEKLNRLSEIRRKAKELLINKDFVIKDDGRSGVSGTASFFKIHGDTVTIQTWSNGQTGTSLDYRRGARKVVGDIFNYEIIDNGPEKPLQVFINFIERLTFSQQTATVYVFGKRVEAAGIRGYFSSVADANIWETGILSSNRGTRIQRARSLGGN</sequence>
<organism evidence="1 2">
    <name type="scientific">Roseivirga misakiensis</name>
    <dbReference type="NCBI Taxonomy" id="1563681"/>
    <lineage>
        <taxon>Bacteria</taxon>
        <taxon>Pseudomonadati</taxon>
        <taxon>Bacteroidota</taxon>
        <taxon>Cytophagia</taxon>
        <taxon>Cytophagales</taxon>
        <taxon>Roseivirgaceae</taxon>
        <taxon>Roseivirga</taxon>
    </lineage>
</organism>
<evidence type="ECO:0000313" key="1">
    <source>
        <dbReference type="EMBL" id="OEK04122.1"/>
    </source>
</evidence>
<dbReference type="Proteomes" id="UP000095552">
    <property type="component" value="Unassembled WGS sequence"/>
</dbReference>
<dbReference type="EMBL" id="MDGQ01000005">
    <property type="protein sequence ID" value="OEK04122.1"/>
    <property type="molecule type" value="Genomic_DNA"/>
</dbReference>
<evidence type="ECO:0000313" key="2">
    <source>
        <dbReference type="Proteomes" id="UP000095552"/>
    </source>
</evidence>
<name>A0A1E5SYD2_9BACT</name>
<dbReference type="Gene3D" id="2.40.128.410">
    <property type="match status" value="1"/>
</dbReference>
<accession>A0A1E5SYD2</accession>
<gene>
    <name evidence="1" type="ORF">BFP71_11590</name>
</gene>
<proteinExistence type="predicted"/>
<dbReference type="STRING" id="1563681.BFP71_11590"/>
<dbReference type="AlphaFoldDB" id="A0A1E5SYD2"/>
<reference evidence="1 2" key="1">
    <citation type="submission" date="2016-08" db="EMBL/GenBank/DDBJ databases">
        <title>Draft genome of Fabibacter sp. strain SK-8.</title>
        <authorList>
            <person name="Wong S.-K."/>
            <person name="Hamasaki K."/>
            <person name="Yoshizawa S."/>
        </authorList>
    </citation>
    <scope>NUCLEOTIDE SEQUENCE [LARGE SCALE GENOMIC DNA]</scope>
    <source>
        <strain evidence="1 2">SK-8</strain>
    </source>
</reference>
<comment type="caution">
    <text evidence="1">The sequence shown here is derived from an EMBL/GenBank/DDBJ whole genome shotgun (WGS) entry which is preliminary data.</text>
</comment>